<proteinExistence type="predicted"/>
<reference evidence="1" key="1">
    <citation type="submission" date="2018-10" db="EMBL/GenBank/DDBJ databases">
        <title>Hidden diversity of soil giant viruses.</title>
        <authorList>
            <person name="Schulz F."/>
            <person name="Alteio L."/>
            <person name="Goudeau D."/>
            <person name="Ryan E.M."/>
            <person name="Malmstrom R.R."/>
            <person name="Blanchard J."/>
            <person name="Woyke T."/>
        </authorList>
    </citation>
    <scope>NUCLEOTIDE SEQUENCE</scope>
    <source>
        <strain evidence="1">HYV1</strain>
    </source>
</reference>
<accession>A0A3G5A837</accession>
<evidence type="ECO:0000313" key="1">
    <source>
        <dbReference type="EMBL" id="AYV83460.1"/>
    </source>
</evidence>
<organism evidence="1">
    <name type="scientific">Hyperionvirus sp</name>
    <dbReference type="NCBI Taxonomy" id="2487770"/>
    <lineage>
        <taxon>Viruses</taxon>
        <taxon>Varidnaviria</taxon>
        <taxon>Bamfordvirae</taxon>
        <taxon>Nucleocytoviricota</taxon>
        <taxon>Megaviricetes</taxon>
        <taxon>Imitervirales</taxon>
        <taxon>Mimiviridae</taxon>
        <taxon>Klosneuvirinae</taxon>
    </lineage>
</organism>
<dbReference type="EMBL" id="MK072389">
    <property type="protein sequence ID" value="AYV83460.1"/>
    <property type="molecule type" value="Genomic_DNA"/>
</dbReference>
<sequence>MRDNCSGETGNNTPLQWQCFSGYAARYVGVSDRPPLLM</sequence>
<gene>
    <name evidence="1" type="ORF">Hyperionvirus7_31</name>
</gene>
<name>A0A3G5A837_9VIRU</name>
<protein>
    <submittedName>
        <fullName evidence="1">Uncharacterized protein</fullName>
    </submittedName>
</protein>